<evidence type="ECO:0000256" key="7">
    <source>
        <dbReference type="ARBA" id="ARBA00035257"/>
    </source>
</evidence>
<dbReference type="GO" id="GO:0019843">
    <property type="term" value="F:rRNA binding"/>
    <property type="evidence" value="ECO:0007669"/>
    <property type="project" value="UniProtKB-UniRule"/>
</dbReference>
<evidence type="ECO:0000256" key="9">
    <source>
        <dbReference type="RuleBase" id="RU003624"/>
    </source>
</evidence>
<dbReference type="InterPro" id="IPR018280">
    <property type="entry name" value="Ribosomal_uS3_CS"/>
</dbReference>
<dbReference type="InterPro" id="IPR015946">
    <property type="entry name" value="KH_dom-like_a/b"/>
</dbReference>
<dbReference type="GO" id="GO:0006412">
    <property type="term" value="P:translation"/>
    <property type="evidence" value="ECO:0007669"/>
    <property type="project" value="UniProtKB-UniRule"/>
</dbReference>
<evidence type="ECO:0000256" key="5">
    <source>
        <dbReference type="ARBA" id="ARBA00023274"/>
    </source>
</evidence>
<dbReference type="InterPro" id="IPR036419">
    <property type="entry name" value="Ribosomal_S3_C_sf"/>
</dbReference>
<dbReference type="HAMAP" id="MF_01309_B">
    <property type="entry name" value="Ribosomal_uS3_B"/>
    <property type="match status" value="1"/>
</dbReference>
<feature type="domain" description="KH type-2" evidence="10">
    <location>
        <begin position="38"/>
        <end position="108"/>
    </location>
</feature>
<evidence type="ECO:0000313" key="11">
    <source>
        <dbReference type="EMBL" id="KKR02364.1"/>
    </source>
</evidence>
<evidence type="ECO:0000256" key="8">
    <source>
        <dbReference type="HAMAP-Rule" id="MF_01309"/>
    </source>
</evidence>
<accession>A0A0G0ME57</accession>
<dbReference type="NCBIfam" id="TIGR01009">
    <property type="entry name" value="rpsC_bact"/>
    <property type="match status" value="1"/>
</dbReference>
<evidence type="ECO:0000256" key="4">
    <source>
        <dbReference type="ARBA" id="ARBA00022980"/>
    </source>
</evidence>
<dbReference type="Gene3D" id="3.30.1140.32">
    <property type="entry name" value="Ribosomal protein S3, C-terminal domain"/>
    <property type="match status" value="1"/>
</dbReference>
<dbReference type="Gene3D" id="3.30.300.20">
    <property type="match status" value="1"/>
</dbReference>
<dbReference type="PATRIC" id="fig|1619019.3.peg.260"/>
<dbReference type="GO" id="GO:0003735">
    <property type="term" value="F:structural constituent of ribosome"/>
    <property type="evidence" value="ECO:0007669"/>
    <property type="project" value="InterPro"/>
</dbReference>
<organism evidence="11 12">
    <name type="scientific">Yanofskybacteria sp. (strain GW2011_GWA1_39_13)</name>
    <dbReference type="NCBI Taxonomy" id="1619019"/>
    <lineage>
        <taxon>Bacteria</taxon>
        <taxon>Candidatus Yanofskyibacteriota</taxon>
    </lineage>
</organism>
<keyword evidence="2 8" id="KW-0699">rRNA-binding</keyword>
<dbReference type="EMBL" id="LBWF01000003">
    <property type="protein sequence ID" value="KKR02364.1"/>
    <property type="molecule type" value="Genomic_DNA"/>
</dbReference>
<evidence type="ECO:0000313" key="12">
    <source>
        <dbReference type="Proteomes" id="UP000034845"/>
    </source>
</evidence>
<comment type="caution">
    <text evidence="11">The sequence shown here is derived from an EMBL/GenBank/DDBJ whole genome shotgun (WGS) entry which is preliminary data.</text>
</comment>
<dbReference type="SUPFAM" id="SSF54814">
    <property type="entry name" value="Prokaryotic type KH domain (KH-domain type II)"/>
    <property type="match status" value="1"/>
</dbReference>
<dbReference type="InterPro" id="IPR004044">
    <property type="entry name" value="KH_dom_type_2"/>
</dbReference>
<dbReference type="PANTHER" id="PTHR11760">
    <property type="entry name" value="30S/40S RIBOSOMAL PROTEIN S3"/>
    <property type="match status" value="1"/>
</dbReference>
<sequence>MGQKISPTSFRIGIQKDWASHWFGGRKYVPYLKDDVAARIFLDKKLKNMSVDKVEIERGSDALNVVIFTARPGLLIGRGGTGVEELKTAIQKLLKNKVTVKVEIQEVKNPEASAMIMAESIVDQIEKRTPFRRIMKQTLAKIIGSKEVKGAKILMGGRLDGAEIARSEHLEEGNLPLQTLRADIDYAKATAHTTYGTIGIKVWIYKGEKFEDKK</sequence>
<reference evidence="11 12" key="1">
    <citation type="journal article" date="2015" name="Nature">
        <title>rRNA introns, odd ribosomes, and small enigmatic genomes across a large radiation of phyla.</title>
        <authorList>
            <person name="Brown C.T."/>
            <person name="Hug L.A."/>
            <person name="Thomas B.C."/>
            <person name="Sharon I."/>
            <person name="Castelle C.J."/>
            <person name="Singh A."/>
            <person name="Wilkins M.J."/>
            <person name="Williams K.H."/>
            <person name="Banfield J.F."/>
        </authorList>
    </citation>
    <scope>NUCLEOTIDE SEQUENCE [LARGE SCALE GENOMIC DNA]</scope>
    <source>
        <strain evidence="12">GW2011_GWA1_39_13</strain>
    </source>
</reference>
<dbReference type="InterPro" id="IPR005704">
    <property type="entry name" value="Ribosomal_uS3_bac-typ"/>
</dbReference>
<protein>
    <recommendedName>
        <fullName evidence="7 8">Small ribosomal subunit protein uS3</fullName>
    </recommendedName>
</protein>
<comment type="function">
    <text evidence="6 8">Binds the lower part of the 30S subunit head. Binds mRNA in the 70S ribosome, positioning it for translation.</text>
</comment>
<gene>
    <name evidence="8" type="primary">rpsC</name>
    <name evidence="11" type="ORF">UT29_C0003G0020</name>
</gene>
<keyword evidence="3 8" id="KW-0694">RNA-binding</keyword>
<dbReference type="SUPFAM" id="SSF54821">
    <property type="entry name" value="Ribosomal protein S3 C-terminal domain"/>
    <property type="match status" value="1"/>
</dbReference>
<dbReference type="Pfam" id="PF00189">
    <property type="entry name" value="Ribosomal_S3_C"/>
    <property type="match status" value="1"/>
</dbReference>
<proteinExistence type="inferred from homology"/>
<dbReference type="PROSITE" id="PS50823">
    <property type="entry name" value="KH_TYPE_2"/>
    <property type="match status" value="1"/>
</dbReference>
<dbReference type="Pfam" id="PF07650">
    <property type="entry name" value="KH_2"/>
    <property type="match status" value="1"/>
</dbReference>
<dbReference type="GO" id="GO:0022627">
    <property type="term" value="C:cytosolic small ribosomal subunit"/>
    <property type="evidence" value="ECO:0007669"/>
    <property type="project" value="TreeGrafter"/>
</dbReference>
<dbReference type="GO" id="GO:0003729">
    <property type="term" value="F:mRNA binding"/>
    <property type="evidence" value="ECO:0007669"/>
    <property type="project" value="UniProtKB-UniRule"/>
</dbReference>
<dbReference type="AlphaFoldDB" id="A0A0G0ME57"/>
<comment type="subunit">
    <text evidence="8">Part of the 30S ribosomal subunit. Forms a tight complex with proteins S10 and S14.</text>
</comment>
<dbReference type="InterPro" id="IPR001351">
    <property type="entry name" value="Ribosomal_uS3_C"/>
</dbReference>
<dbReference type="Proteomes" id="UP000034845">
    <property type="component" value="Unassembled WGS sequence"/>
</dbReference>
<evidence type="ECO:0000259" key="10">
    <source>
        <dbReference type="PROSITE" id="PS50823"/>
    </source>
</evidence>
<dbReference type="PROSITE" id="PS00548">
    <property type="entry name" value="RIBOSOMAL_S3"/>
    <property type="match status" value="1"/>
</dbReference>
<dbReference type="PANTHER" id="PTHR11760:SF19">
    <property type="entry name" value="SMALL RIBOSOMAL SUBUNIT PROTEIN US3C"/>
    <property type="match status" value="1"/>
</dbReference>
<dbReference type="InterPro" id="IPR009019">
    <property type="entry name" value="KH_sf_prok-type"/>
</dbReference>
<evidence type="ECO:0000256" key="3">
    <source>
        <dbReference type="ARBA" id="ARBA00022884"/>
    </source>
</evidence>
<name>A0A0G0ME57_YANXG</name>
<keyword evidence="4 8" id="KW-0689">Ribosomal protein</keyword>
<evidence type="ECO:0000256" key="2">
    <source>
        <dbReference type="ARBA" id="ARBA00022730"/>
    </source>
</evidence>
<dbReference type="FunFam" id="3.30.300.20:FF:000001">
    <property type="entry name" value="30S ribosomal protein S3"/>
    <property type="match status" value="1"/>
</dbReference>
<evidence type="ECO:0000256" key="6">
    <source>
        <dbReference type="ARBA" id="ARBA00024998"/>
    </source>
</evidence>
<evidence type="ECO:0000256" key="1">
    <source>
        <dbReference type="ARBA" id="ARBA00010761"/>
    </source>
</evidence>
<dbReference type="CDD" id="cd02412">
    <property type="entry name" value="KH-II_30S_S3"/>
    <property type="match status" value="1"/>
</dbReference>
<dbReference type="InterPro" id="IPR057258">
    <property type="entry name" value="Ribosomal_uS3"/>
</dbReference>
<comment type="similarity">
    <text evidence="1 8 9">Belongs to the universal ribosomal protein uS3 family.</text>
</comment>
<keyword evidence="5 8" id="KW-0687">Ribonucleoprotein</keyword>